<name>A0ABT6NZ02_9BACT</name>
<keyword evidence="3" id="KW-1185">Reference proteome</keyword>
<organism evidence="2 3">
    <name type="scientific">Polyangium sorediatum</name>
    <dbReference type="NCBI Taxonomy" id="889274"/>
    <lineage>
        <taxon>Bacteria</taxon>
        <taxon>Pseudomonadati</taxon>
        <taxon>Myxococcota</taxon>
        <taxon>Polyangia</taxon>
        <taxon>Polyangiales</taxon>
        <taxon>Polyangiaceae</taxon>
        <taxon>Polyangium</taxon>
    </lineage>
</organism>
<dbReference type="RefSeq" id="WP_136968887.1">
    <property type="nucleotide sequence ID" value="NZ_JARZHI010000031.1"/>
</dbReference>
<evidence type="ECO:0000313" key="3">
    <source>
        <dbReference type="Proteomes" id="UP001160301"/>
    </source>
</evidence>
<protein>
    <submittedName>
        <fullName evidence="2">Uncharacterized protein</fullName>
    </submittedName>
</protein>
<feature type="region of interest" description="Disordered" evidence="1">
    <location>
        <begin position="44"/>
        <end position="64"/>
    </location>
</feature>
<evidence type="ECO:0000313" key="2">
    <source>
        <dbReference type="EMBL" id="MDI1433574.1"/>
    </source>
</evidence>
<dbReference type="Gene3D" id="2.120.10.30">
    <property type="entry name" value="TolB, C-terminal domain"/>
    <property type="match status" value="1"/>
</dbReference>
<proteinExistence type="predicted"/>
<evidence type="ECO:0000256" key="1">
    <source>
        <dbReference type="SAM" id="MobiDB-lite"/>
    </source>
</evidence>
<dbReference type="Proteomes" id="UP001160301">
    <property type="component" value="Unassembled WGS sequence"/>
</dbReference>
<dbReference type="SUPFAM" id="SSF63825">
    <property type="entry name" value="YWTD domain"/>
    <property type="match status" value="1"/>
</dbReference>
<gene>
    <name evidence="2" type="ORF">QHF89_29015</name>
</gene>
<reference evidence="2 3" key="1">
    <citation type="submission" date="2023-04" db="EMBL/GenBank/DDBJ databases">
        <title>The genome sequence of Polyangium sorediatum DSM14670.</title>
        <authorList>
            <person name="Zhang X."/>
        </authorList>
    </citation>
    <scope>NUCLEOTIDE SEQUENCE [LARGE SCALE GENOMIC DNA]</scope>
    <source>
        <strain evidence="2 3">DSM 14670</strain>
    </source>
</reference>
<sequence>MNALKRSSPAPARPWRWVVLLGLIAQAAFLFYRSGQEEARVWDPSRMTNPASPSPPGIQDQGMLGTRAQAQPGDLVISQGKGLVAGLATDGKRVYFSEFLLGQRILSVPVAGGAETQLGSGRMPLDVALAKDVLVVMDGGALSVDGQGTITAFPLDGSGEPRVLASRIVNPAAMAISATHVYWLDGGNVDRDYVDGFVASAPLAGGAHKVLAAGERQPRGLAVDATHVYWARRDVYQQGEVVRMPIAGGPIEVVSPGQDWVKRITIVGTDVYWISAKDLEGTRGTVRKAPVKGGPALDVALADTSMCGMAIDGDAIYWTDPGNVDGAGARTGGRILKQRLTGGGDPIVLASGQDRPCYIAVDATHVYFSTRSLERVKRAPKDIASVP</sequence>
<dbReference type="InterPro" id="IPR011042">
    <property type="entry name" value="6-blade_b-propeller_TolB-like"/>
</dbReference>
<accession>A0ABT6NZ02</accession>
<dbReference type="EMBL" id="JARZHI010000031">
    <property type="protein sequence ID" value="MDI1433574.1"/>
    <property type="molecule type" value="Genomic_DNA"/>
</dbReference>
<comment type="caution">
    <text evidence="2">The sequence shown here is derived from an EMBL/GenBank/DDBJ whole genome shotgun (WGS) entry which is preliminary data.</text>
</comment>